<dbReference type="Gene3D" id="3.30.365.10">
    <property type="entry name" value="Aldehyde oxidase/xanthine dehydrogenase, molybdopterin binding domain"/>
    <property type="match status" value="4"/>
</dbReference>
<keyword evidence="5" id="KW-1185">Reference proteome</keyword>
<evidence type="ECO:0000313" key="5">
    <source>
        <dbReference type="Proteomes" id="UP000435877"/>
    </source>
</evidence>
<dbReference type="PANTHER" id="PTHR47495">
    <property type="entry name" value="ALDEHYDE DEHYDROGENASE"/>
    <property type="match status" value="1"/>
</dbReference>
<evidence type="ECO:0000256" key="1">
    <source>
        <dbReference type="ARBA" id="ARBA00022729"/>
    </source>
</evidence>
<dbReference type="Pfam" id="PF02738">
    <property type="entry name" value="MoCoBD_1"/>
    <property type="match status" value="1"/>
</dbReference>
<dbReference type="EMBL" id="CACSIK010000004">
    <property type="protein sequence ID" value="CAA0114091.1"/>
    <property type="molecule type" value="Genomic_DNA"/>
</dbReference>
<protein>
    <submittedName>
        <fullName evidence="3">Isoquinoline 1-oxidoreductase subunit beta</fullName>
        <ecNumber evidence="3">1.3.99.16</ecNumber>
    </submittedName>
</protein>
<evidence type="ECO:0000313" key="6">
    <source>
        <dbReference type="Proteomes" id="UP000439591"/>
    </source>
</evidence>
<feature type="domain" description="Aldehyde oxidase/xanthine dehydrogenase a/b hammerhead" evidence="2">
    <location>
        <begin position="209"/>
        <end position="298"/>
    </location>
</feature>
<keyword evidence="3" id="KW-0560">Oxidoreductase</keyword>
<dbReference type="EMBL" id="CACSIM010000003">
    <property type="protein sequence ID" value="CAA0102585.1"/>
    <property type="molecule type" value="Genomic_DNA"/>
</dbReference>
<dbReference type="SMART" id="SM01008">
    <property type="entry name" value="Ald_Xan_dh_C"/>
    <property type="match status" value="1"/>
</dbReference>
<dbReference type="PROSITE" id="PS51318">
    <property type="entry name" value="TAT"/>
    <property type="match status" value="1"/>
</dbReference>
<dbReference type="EC" id="1.3.99.16" evidence="3"/>
<sequence>MKSVNNVQQLSRRDFLKFTGIAGSGLILATTLPLGNVAFASEAEGQQAFNLFVSIATNGRCFIICHRSEMGQGIRTGIPQIIAEELCADWANVEVVQGLANEQYGSQNTDGSRSIRNNYQRLREMGAAARTMLEQAAATIWSVELSSVYADQGYVIHNASQKKLGFGELAEAAAKLSAPDPSTLTFKNPKDFTFIGQAMASVDLEQMVNGEAVFGQDVVIPNMVYASIERSPVTGGKVLSFDKQAALKIAGVIKVIKMPEQSLPALFKPINGVAVIASNTWAALKGRKALNVQWELGQHASHDSASYLNELRERITSPGKIERSKGDAYQALDNAAVKIDATYTVPYLAHAPMEPPAATASYKEGFCEVWTSVQTPQRAQKVVAEALGLNTEQVKINVTFLGGGFGRKSKPDFAVEAAILAKGMARPVKVTWSREDEIRQGYYHAISAQYYSAGFDQNKQLTSWVQRTAFPSISWTYTGQTDEPQAGELGLGFIDVPLAVENLSCETHKAKAHVRIGWLRSVCNIQHGFAIGSFVDEVAAASGKSTHQTWLDLLGNERYSDTENQGFEFLNYGESVDEFPLDVSRLKQVLNLVVEKSGATSQAKGNEAWGISVHRSFVAYVAVATKVRVVDNKVTVLEMHNVIDAGRVINPDRVAAQMEGAMIFGLSLALMGEIAFKSGAVEQSNYHDYPLLKMPQSPYIKTYIIESTEPPAGVGEPGVPPVAASLANAIFHATGTRIRDLPINKHFGV</sequence>
<dbReference type="InterPro" id="IPR019546">
    <property type="entry name" value="TAT_signal_bac_arc"/>
</dbReference>
<dbReference type="SUPFAM" id="SSF56003">
    <property type="entry name" value="Molybdenum cofactor-binding domain"/>
    <property type="match status" value="2"/>
</dbReference>
<dbReference type="Pfam" id="PF20256">
    <property type="entry name" value="MoCoBD_2"/>
    <property type="match status" value="2"/>
</dbReference>
<dbReference type="PANTHER" id="PTHR47495:SF3">
    <property type="entry name" value="BLR6219 PROTEIN"/>
    <property type="match status" value="1"/>
</dbReference>
<reference evidence="5 6" key="1">
    <citation type="submission" date="2019-11" db="EMBL/GenBank/DDBJ databases">
        <authorList>
            <person name="Holert J."/>
        </authorList>
    </citation>
    <scope>NUCLEOTIDE SEQUENCE [LARGE SCALE GENOMIC DNA]</scope>
    <source>
        <strain evidence="3">BC3_2A</strain>
        <strain evidence="4">SB11_1A</strain>
    </source>
</reference>
<dbReference type="InterPro" id="IPR000674">
    <property type="entry name" value="Ald_Oxase/Xan_DH_a/b"/>
</dbReference>
<gene>
    <name evidence="3" type="primary">iorB_2</name>
    <name evidence="4" type="synonym">iorB_3</name>
    <name evidence="4" type="ORF">IHBHHGIJ_03533</name>
    <name evidence="3" type="ORF">KFEGEMFD_01908</name>
</gene>
<dbReference type="RefSeq" id="WP_159270302.1">
    <property type="nucleotide sequence ID" value="NZ_CACSIK010000004.1"/>
</dbReference>
<proteinExistence type="predicted"/>
<dbReference type="Proteomes" id="UP000439591">
    <property type="component" value="Unassembled WGS sequence"/>
</dbReference>
<organism evidence="3 6">
    <name type="scientific">Zhongshania aliphaticivorans</name>
    <dbReference type="NCBI Taxonomy" id="1470434"/>
    <lineage>
        <taxon>Bacteria</taxon>
        <taxon>Pseudomonadati</taxon>
        <taxon>Pseudomonadota</taxon>
        <taxon>Gammaproteobacteria</taxon>
        <taxon>Cellvibrionales</taxon>
        <taxon>Spongiibacteraceae</taxon>
        <taxon>Zhongshania</taxon>
    </lineage>
</organism>
<dbReference type="InterPro" id="IPR046867">
    <property type="entry name" value="AldOxase/xan_DH_MoCoBD2"/>
</dbReference>
<dbReference type="InterPro" id="IPR012368">
    <property type="entry name" value="OxRdtase_Mopterin-bd_su_IorB"/>
</dbReference>
<dbReference type="OrthoDB" id="9767994at2"/>
<dbReference type="InterPro" id="IPR008274">
    <property type="entry name" value="AldOxase/xan_DH_MoCoBD1"/>
</dbReference>
<dbReference type="AlphaFoldDB" id="A0A5S9PFR2"/>
<dbReference type="Proteomes" id="UP000435877">
    <property type="component" value="Unassembled WGS sequence"/>
</dbReference>
<dbReference type="InterPro" id="IPR037165">
    <property type="entry name" value="AldOxase/xan_DH_Mopterin-bd_sf"/>
</dbReference>
<evidence type="ECO:0000313" key="4">
    <source>
        <dbReference type="EMBL" id="CAA0114091.1"/>
    </source>
</evidence>
<dbReference type="GO" id="GO:0047121">
    <property type="term" value="F:isoquinoline 1-oxidoreductase activity"/>
    <property type="evidence" value="ECO:0007669"/>
    <property type="project" value="UniProtKB-EC"/>
</dbReference>
<accession>A0A5S9PFR2</accession>
<dbReference type="Gene3D" id="3.90.1170.50">
    <property type="entry name" value="Aldehyde oxidase/xanthine dehydrogenase, a/b hammerhead"/>
    <property type="match status" value="1"/>
</dbReference>
<dbReference type="NCBIfam" id="TIGR01409">
    <property type="entry name" value="TAT_signal_seq"/>
    <property type="match status" value="1"/>
</dbReference>
<dbReference type="InterPro" id="IPR052516">
    <property type="entry name" value="N-heterocyclic_Hydroxylase"/>
</dbReference>
<dbReference type="PIRSF" id="PIRSF036389">
    <property type="entry name" value="IOR_B"/>
    <property type="match status" value="1"/>
</dbReference>
<evidence type="ECO:0000259" key="2">
    <source>
        <dbReference type="SMART" id="SM01008"/>
    </source>
</evidence>
<evidence type="ECO:0000313" key="3">
    <source>
        <dbReference type="EMBL" id="CAA0102585.1"/>
    </source>
</evidence>
<name>A0A5S9PFR2_9GAMM</name>
<dbReference type="InterPro" id="IPR006311">
    <property type="entry name" value="TAT_signal"/>
</dbReference>
<keyword evidence="1" id="KW-0732">Signal</keyword>